<dbReference type="OrthoDB" id="8907274at2759"/>
<dbReference type="PANTHER" id="PTHR10165">
    <property type="entry name" value="LIPID PHOSPHATE PHOSPHATASE"/>
    <property type="match status" value="1"/>
</dbReference>
<keyword evidence="3 6" id="KW-0812">Transmembrane</keyword>
<keyword evidence="4 6" id="KW-1133">Transmembrane helix</keyword>
<evidence type="ECO:0000256" key="2">
    <source>
        <dbReference type="ARBA" id="ARBA00008816"/>
    </source>
</evidence>
<accession>A0A8B6HIF9</accession>
<dbReference type="GO" id="GO:0046839">
    <property type="term" value="P:phospholipid dephosphorylation"/>
    <property type="evidence" value="ECO:0007669"/>
    <property type="project" value="TreeGrafter"/>
</dbReference>
<evidence type="ECO:0000256" key="5">
    <source>
        <dbReference type="ARBA" id="ARBA00023136"/>
    </source>
</evidence>
<sequence length="381" mass="42750">MKTESLLSCSKIDTVYSIINSSVIALVGLIILLINRLWEPFKRGFFCDDDSIKYPHHDSTIPSPVLYGVGFSFNIVSVSTCIKYPHHDSTIPCPVLYGVGFSFNIVSVSTCIKNPHHDSTIPCPVLYGVYFSFNIVSASTCIKYPHHDSMIPCPVLYGVGFSFNIVLFILIEAALLRNSKNSRTNKKPGQNIAQTYFCIVFNILLPFLYGAAVVQLVTDIAKYSVGRLRPHFLAVCQPDVTKFNCTDGYITADVCTGDMALIKHARVSFPSGHASFSMYSMLFLVFYYQARLTWKNLLLLRPLLQLIVFCLAFYTGLSRIYDYKHHWSDVLAGNIIGVIVSLITVFTLTDLFKGRKSSEEQQTDNNVKLESIRVNKPVTKL</sequence>
<dbReference type="InterPro" id="IPR036938">
    <property type="entry name" value="PAP2/HPO_sf"/>
</dbReference>
<dbReference type="EMBL" id="UYJE01010080">
    <property type="protein sequence ID" value="VDI79563.1"/>
    <property type="molecule type" value="Genomic_DNA"/>
</dbReference>
<dbReference type="Proteomes" id="UP000596742">
    <property type="component" value="Unassembled WGS sequence"/>
</dbReference>
<dbReference type="InterPro" id="IPR000326">
    <property type="entry name" value="PAP2/HPO"/>
</dbReference>
<evidence type="ECO:0000313" key="9">
    <source>
        <dbReference type="Proteomes" id="UP000596742"/>
    </source>
</evidence>
<feature type="domain" description="Phosphatidic acid phosphatase type 2/haloperoxidase" evidence="7">
    <location>
        <begin position="204"/>
        <end position="345"/>
    </location>
</feature>
<dbReference type="SMART" id="SM00014">
    <property type="entry name" value="acidPPc"/>
    <property type="match status" value="1"/>
</dbReference>
<feature type="transmembrane region" description="Helical" evidence="6">
    <location>
        <begin position="299"/>
        <end position="318"/>
    </location>
</feature>
<evidence type="ECO:0000256" key="3">
    <source>
        <dbReference type="ARBA" id="ARBA00022692"/>
    </source>
</evidence>
<feature type="transmembrane region" description="Helical" evidence="6">
    <location>
        <begin position="155"/>
        <end position="176"/>
    </location>
</feature>
<protein>
    <recommendedName>
        <fullName evidence="7">Phosphatidic acid phosphatase type 2/haloperoxidase domain-containing protein</fullName>
    </recommendedName>
</protein>
<dbReference type="GO" id="GO:0005886">
    <property type="term" value="C:plasma membrane"/>
    <property type="evidence" value="ECO:0007669"/>
    <property type="project" value="TreeGrafter"/>
</dbReference>
<organism evidence="8 9">
    <name type="scientific">Mytilus galloprovincialis</name>
    <name type="common">Mediterranean mussel</name>
    <dbReference type="NCBI Taxonomy" id="29158"/>
    <lineage>
        <taxon>Eukaryota</taxon>
        <taxon>Metazoa</taxon>
        <taxon>Spiralia</taxon>
        <taxon>Lophotrochozoa</taxon>
        <taxon>Mollusca</taxon>
        <taxon>Bivalvia</taxon>
        <taxon>Autobranchia</taxon>
        <taxon>Pteriomorphia</taxon>
        <taxon>Mytilida</taxon>
        <taxon>Mytiloidea</taxon>
        <taxon>Mytilidae</taxon>
        <taxon>Mytilinae</taxon>
        <taxon>Mytilus</taxon>
    </lineage>
</organism>
<dbReference type="InterPro" id="IPR043216">
    <property type="entry name" value="PAP-like"/>
</dbReference>
<evidence type="ECO:0000256" key="6">
    <source>
        <dbReference type="SAM" id="Phobius"/>
    </source>
</evidence>
<dbReference type="UniPathway" id="UPA00085"/>
<evidence type="ECO:0000259" key="7">
    <source>
        <dbReference type="SMART" id="SM00014"/>
    </source>
</evidence>
<comment type="subcellular location">
    <subcellularLocation>
        <location evidence="1">Membrane</location>
        <topology evidence="1">Multi-pass membrane protein</topology>
    </subcellularLocation>
</comment>
<gene>
    <name evidence="8" type="ORF">MGAL_10B092305B</name>
</gene>
<dbReference type="SUPFAM" id="SSF48317">
    <property type="entry name" value="Acid phosphatase/Vanadium-dependent haloperoxidase"/>
    <property type="match status" value="1"/>
</dbReference>
<dbReference type="GO" id="GO:0008195">
    <property type="term" value="F:phosphatidate phosphatase activity"/>
    <property type="evidence" value="ECO:0007669"/>
    <property type="project" value="TreeGrafter"/>
</dbReference>
<dbReference type="Gene3D" id="1.20.144.10">
    <property type="entry name" value="Phosphatidic acid phosphatase type 2/haloperoxidase"/>
    <property type="match status" value="1"/>
</dbReference>
<evidence type="ECO:0000256" key="4">
    <source>
        <dbReference type="ARBA" id="ARBA00022989"/>
    </source>
</evidence>
<proteinExistence type="inferred from homology"/>
<dbReference type="GO" id="GO:0006644">
    <property type="term" value="P:phospholipid metabolic process"/>
    <property type="evidence" value="ECO:0007669"/>
    <property type="project" value="UniProtKB-UniPathway"/>
</dbReference>
<comment type="caution">
    <text evidence="8">The sequence shown here is derived from an EMBL/GenBank/DDBJ whole genome shotgun (WGS) entry which is preliminary data.</text>
</comment>
<feature type="transmembrane region" description="Helical" evidence="6">
    <location>
        <begin position="196"/>
        <end position="217"/>
    </location>
</feature>
<feature type="transmembrane region" description="Helical" evidence="6">
    <location>
        <begin position="267"/>
        <end position="287"/>
    </location>
</feature>
<keyword evidence="5 6" id="KW-0472">Membrane</keyword>
<dbReference type="AlphaFoldDB" id="A0A8B6HIF9"/>
<dbReference type="Pfam" id="PF01569">
    <property type="entry name" value="PAP2"/>
    <property type="match status" value="1"/>
</dbReference>
<comment type="similarity">
    <text evidence="2">Belongs to the PA-phosphatase related phosphoesterase family.</text>
</comment>
<dbReference type="PANTHER" id="PTHR10165:SF103">
    <property type="entry name" value="PHOSPHOLIPID PHOSPHATASE HOMOLOG 1.2 HOMOLOG"/>
    <property type="match status" value="1"/>
</dbReference>
<name>A0A8B6HIF9_MYTGA</name>
<evidence type="ECO:0000313" key="8">
    <source>
        <dbReference type="EMBL" id="VDI79563.1"/>
    </source>
</evidence>
<dbReference type="CDD" id="cd03384">
    <property type="entry name" value="PAP2_wunen"/>
    <property type="match status" value="1"/>
</dbReference>
<evidence type="ECO:0000256" key="1">
    <source>
        <dbReference type="ARBA" id="ARBA00004141"/>
    </source>
</evidence>
<feature type="transmembrane region" description="Helical" evidence="6">
    <location>
        <begin position="12"/>
        <end position="34"/>
    </location>
</feature>
<feature type="transmembrane region" description="Helical" evidence="6">
    <location>
        <begin position="330"/>
        <end position="352"/>
    </location>
</feature>
<dbReference type="GO" id="GO:0007165">
    <property type="term" value="P:signal transduction"/>
    <property type="evidence" value="ECO:0007669"/>
    <property type="project" value="TreeGrafter"/>
</dbReference>
<reference evidence="8" key="1">
    <citation type="submission" date="2018-11" db="EMBL/GenBank/DDBJ databases">
        <authorList>
            <person name="Alioto T."/>
            <person name="Alioto T."/>
        </authorList>
    </citation>
    <scope>NUCLEOTIDE SEQUENCE</scope>
</reference>
<keyword evidence="9" id="KW-1185">Reference proteome</keyword>